<evidence type="ECO:0000256" key="4">
    <source>
        <dbReference type="ARBA" id="ARBA00022553"/>
    </source>
</evidence>
<dbReference type="Gene3D" id="6.10.340.10">
    <property type="match status" value="1"/>
</dbReference>
<evidence type="ECO:0000313" key="15">
    <source>
        <dbReference type="Proteomes" id="UP000078486"/>
    </source>
</evidence>
<dbReference type="SMART" id="SM00388">
    <property type="entry name" value="HisKA"/>
    <property type="match status" value="1"/>
</dbReference>
<dbReference type="Pfam" id="PF00512">
    <property type="entry name" value="HisKA"/>
    <property type="match status" value="1"/>
</dbReference>
<evidence type="ECO:0000256" key="11">
    <source>
        <dbReference type="SAM" id="Phobius"/>
    </source>
</evidence>
<dbReference type="InterPro" id="IPR003661">
    <property type="entry name" value="HisK_dim/P_dom"/>
</dbReference>
<dbReference type="CDD" id="cd00082">
    <property type="entry name" value="HisKA"/>
    <property type="match status" value="1"/>
</dbReference>
<keyword evidence="9" id="KW-0902">Two-component regulatory system</keyword>
<sequence>MSAGGFTRWRRSLAVRLSVWFALLFAVGFTAIFGLLYWLLGQQLEAREHEALRMRLQQYADIYEARGLRGLQERVYEDSHTPHVRSLFIRLIGSLGVVWVNVPQGWIEQDAQRIQVPDGWGGWQERQVFTWRVPLDEQEDLAVLSTVLHNGLLLQVARSTDNRTALLEPLRRTFIWVGGSVVLVGFAVGMLAARRATRPIQNVADAARRIVSTGALDVRVPQPRSDDELAELVRCFNAMLEKNAGLLRAMREALDNVAHDLRTPLTSMRGSAELALARGDDTAMRDALADNVERADEVLRLLRALMEISEAEAGMLKLDREPCDLGALAGAAAELYSDVAEEKQIALTVVPAPEPVIVSGDPIRLRQVAANLIDNALKYTPGGGRVTVSVGRTADGGAGADGGPRALLAVSDNGPGVPEAEQARIWERLYRADQSRSQSGLGLGLSLVRAFVEAHGGAARVRNAPGGGAVFEVELPLE</sequence>
<evidence type="ECO:0000256" key="6">
    <source>
        <dbReference type="ARBA" id="ARBA00022692"/>
    </source>
</evidence>
<organism evidence="14 15">
    <name type="scientific">Termitidicoccus mucosus</name>
    <dbReference type="NCBI Taxonomy" id="1184151"/>
    <lineage>
        <taxon>Bacteria</taxon>
        <taxon>Pseudomonadati</taxon>
        <taxon>Verrucomicrobiota</taxon>
        <taxon>Opitutia</taxon>
        <taxon>Opitutales</taxon>
        <taxon>Opitutaceae</taxon>
        <taxon>Termitidicoccus</taxon>
    </lineage>
</organism>
<dbReference type="PANTHER" id="PTHR45436:SF8">
    <property type="entry name" value="HISTIDINE KINASE"/>
    <property type="match status" value="1"/>
</dbReference>
<dbReference type="InterPro" id="IPR036097">
    <property type="entry name" value="HisK_dim/P_sf"/>
</dbReference>
<dbReference type="EMBL" id="LRRQ01000167">
    <property type="protein sequence ID" value="OAM87625.1"/>
    <property type="molecule type" value="Genomic_DNA"/>
</dbReference>
<dbReference type="SMART" id="SM00387">
    <property type="entry name" value="HATPase_c"/>
    <property type="match status" value="1"/>
</dbReference>
<evidence type="ECO:0000256" key="5">
    <source>
        <dbReference type="ARBA" id="ARBA00022679"/>
    </source>
</evidence>
<dbReference type="InterPro" id="IPR003660">
    <property type="entry name" value="HAMP_dom"/>
</dbReference>
<evidence type="ECO:0000256" key="3">
    <source>
        <dbReference type="ARBA" id="ARBA00012438"/>
    </source>
</evidence>
<evidence type="ECO:0000259" key="13">
    <source>
        <dbReference type="PROSITE" id="PS50885"/>
    </source>
</evidence>
<dbReference type="RefSeq" id="WP_068772495.1">
    <property type="nucleotide sequence ID" value="NZ_CP109796.1"/>
</dbReference>
<comment type="subcellular location">
    <subcellularLocation>
        <location evidence="2">Membrane</location>
    </subcellularLocation>
</comment>
<dbReference type="SUPFAM" id="SSF47384">
    <property type="entry name" value="Homodimeric domain of signal transducing histidine kinase"/>
    <property type="match status" value="1"/>
</dbReference>
<dbReference type="PROSITE" id="PS50885">
    <property type="entry name" value="HAMP"/>
    <property type="match status" value="1"/>
</dbReference>
<evidence type="ECO:0000256" key="8">
    <source>
        <dbReference type="ARBA" id="ARBA00022989"/>
    </source>
</evidence>
<evidence type="ECO:0000313" key="14">
    <source>
        <dbReference type="EMBL" id="OAM87625.1"/>
    </source>
</evidence>
<dbReference type="InterPro" id="IPR005467">
    <property type="entry name" value="His_kinase_dom"/>
</dbReference>
<dbReference type="CDD" id="cd06225">
    <property type="entry name" value="HAMP"/>
    <property type="match status" value="1"/>
</dbReference>
<comment type="caution">
    <text evidence="14">The sequence shown here is derived from an EMBL/GenBank/DDBJ whole genome shotgun (WGS) entry which is preliminary data.</text>
</comment>
<dbReference type="Gene3D" id="1.10.287.130">
    <property type="match status" value="1"/>
</dbReference>
<evidence type="ECO:0000256" key="2">
    <source>
        <dbReference type="ARBA" id="ARBA00004370"/>
    </source>
</evidence>
<dbReference type="PROSITE" id="PS50109">
    <property type="entry name" value="HIS_KIN"/>
    <property type="match status" value="1"/>
</dbReference>
<dbReference type="SUPFAM" id="SSF158472">
    <property type="entry name" value="HAMP domain-like"/>
    <property type="match status" value="1"/>
</dbReference>
<dbReference type="Proteomes" id="UP000078486">
    <property type="component" value="Unassembled WGS sequence"/>
</dbReference>
<keyword evidence="6 11" id="KW-0812">Transmembrane</keyword>
<dbReference type="Gene3D" id="3.30.565.10">
    <property type="entry name" value="Histidine kinase-like ATPase, C-terminal domain"/>
    <property type="match status" value="1"/>
</dbReference>
<evidence type="ECO:0000256" key="10">
    <source>
        <dbReference type="ARBA" id="ARBA00023136"/>
    </source>
</evidence>
<feature type="domain" description="Histidine kinase" evidence="12">
    <location>
        <begin position="256"/>
        <end position="478"/>
    </location>
</feature>
<dbReference type="GO" id="GO:0000155">
    <property type="term" value="F:phosphorelay sensor kinase activity"/>
    <property type="evidence" value="ECO:0007669"/>
    <property type="project" value="InterPro"/>
</dbReference>
<feature type="transmembrane region" description="Helical" evidence="11">
    <location>
        <begin position="173"/>
        <end position="193"/>
    </location>
</feature>
<name>A0A178IEP4_9BACT</name>
<dbReference type="InterPro" id="IPR004358">
    <property type="entry name" value="Sig_transdc_His_kin-like_C"/>
</dbReference>
<dbReference type="CDD" id="cd00075">
    <property type="entry name" value="HATPase"/>
    <property type="match status" value="1"/>
</dbReference>
<keyword evidence="8 11" id="KW-1133">Transmembrane helix</keyword>
<keyword evidence="15" id="KW-1185">Reference proteome</keyword>
<dbReference type="InterPro" id="IPR003594">
    <property type="entry name" value="HATPase_dom"/>
</dbReference>
<dbReference type="STRING" id="1184151.AW736_22185"/>
<dbReference type="AlphaFoldDB" id="A0A178IEP4"/>
<dbReference type="GO" id="GO:0005886">
    <property type="term" value="C:plasma membrane"/>
    <property type="evidence" value="ECO:0007669"/>
    <property type="project" value="TreeGrafter"/>
</dbReference>
<dbReference type="Pfam" id="PF00672">
    <property type="entry name" value="HAMP"/>
    <property type="match status" value="1"/>
</dbReference>
<gene>
    <name evidence="14" type="ORF">AW736_22185</name>
</gene>
<evidence type="ECO:0000256" key="7">
    <source>
        <dbReference type="ARBA" id="ARBA00022777"/>
    </source>
</evidence>
<feature type="domain" description="HAMP" evidence="13">
    <location>
        <begin position="194"/>
        <end position="248"/>
    </location>
</feature>
<dbReference type="PANTHER" id="PTHR45436">
    <property type="entry name" value="SENSOR HISTIDINE KINASE YKOH"/>
    <property type="match status" value="1"/>
</dbReference>
<dbReference type="Pfam" id="PF02518">
    <property type="entry name" value="HATPase_c"/>
    <property type="match status" value="1"/>
</dbReference>
<proteinExistence type="predicted"/>
<keyword evidence="10 11" id="KW-0472">Membrane</keyword>
<evidence type="ECO:0000256" key="9">
    <source>
        <dbReference type="ARBA" id="ARBA00023012"/>
    </source>
</evidence>
<keyword evidence="7" id="KW-0418">Kinase</keyword>
<feature type="transmembrane region" description="Helical" evidence="11">
    <location>
        <begin position="20"/>
        <end position="40"/>
    </location>
</feature>
<accession>A0A178IEP4</accession>
<dbReference type="OrthoDB" id="9796330at2"/>
<keyword evidence="5" id="KW-0808">Transferase</keyword>
<protein>
    <recommendedName>
        <fullName evidence="3">histidine kinase</fullName>
        <ecNumber evidence="3">2.7.13.3</ecNumber>
    </recommendedName>
</protein>
<comment type="catalytic activity">
    <reaction evidence="1">
        <text>ATP + protein L-histidine = ADP + protein N-phospho-L-histidine.</text>
        <dbReference type="EC" id="2.7.13.3"/>
    </reaction>
</comment>
<dbReference type="PRINTS" id="PR00344">
    <property type="entry name" value="BCTRLSENSOR"/>
</dbReference>
<dbReference type="SMART" id="SM00304">
    <property type="entry name" value="HAMP"/>
    <property type="match status" value="1"/>
</dbReference>
<evidence type="ECO:0000256" key="1">
    <source>
        <dbReference type="ARBA" id="ARBA00000085"/>
    </source>
</evidence>
<evidence type="ECO:0000259" key="12">
    <source>
        <dbReference type="PROSITE" id="PS50109"/>
    </source>
</evidence>
<dbReference type="InterPro" id="IPR050428">
    <property type="entry name" value="TCS_sensor_his_kinase"/>
</dbReference>
<keyword evidence="4" id="KW-0597">Phosphoprotein</keyword>
<dbReference type="InterPro" id="IPR036890">
    <property type="entry name" value="HATPase_C_sf"/>
</dbReference>
<reference evidence="14 15" key="1">
    <citation type="submission" date="2016-01" db="EMBL/GenBank/DDBJ databases">
        <title>High potential of lignocellulose degradation of a new Verrucomicrobia species.</title>
        <authorList>
            <person name="Wang Y."/>
            <person name="Shi Y."/>
            <person name="Qiu Z."/>
            <person name="Liu S."/>
            <person name="Yang H."/>
        </authorList>
    </citation>
    <scope>NUCLEOTIDE SEQUENCE [LARGE SCALE GENOMIC DNA]</scope>
    <source>
        <strain evidence="14 15">TSB47</strain>
    </source>
</reference>
<dbReference type="EC" id="2.7.13.3" evidence="3"/>
<dbReference type="SUPFAM" id="SSF55874">
    <property type="entry name" value="ATPase domain of HSP90 chaperone/DNA topoisomerase II/histidine kinase"/>
    <property type="match status" value="1"/>
</dbReference>